<dbReference type="Pfam" id="PF00560">
    <property type="entry name" value="LRR_1"/>
    <property type="match status" value="1"/>
</dbReference>
<name>A0A4S9D9M7_AURPU</name>
<dbReference type="InterPro" id="IPR050216">
    <property type="entry name" value="LRR_domain-containing"/>
</dbReference>
<keyword evidence="2" id="KW-0677">Repeat</keyword>
<organism evidence="3">
    <name type="scientific">Aureobasidium pullulans</name>
    <name type="common">Black yeast</name>
    <name type="synonym">Pullularia pullulans</name>
    <dbReference type="NCBI Taxonomy" id="5580"/>
    <lineage>
        <taxon>Eukaryota</taxon>
        <taxon>Fungi</taxon>
        <taxon>Dikarya</taxon>
        <taxon>Ascomycota</taxon>
        <taxon>Pezizomycotina</taxon>
        <taxon>Dothideomycetes</taxon>
        <taxon>Dothideomycetidae</taxon>
        <taxon>Dothideales</taxon>
        <taxon>Saccotheciaceae</taxon>
        <taxon>Aureobasidium</taxon>
    </lineage>
</organism>
<evidence type="ECO:0000256" key="1">
    <source>
        <dbReference type="ARBA" id="ARBA00022614"/>
    </source>
</evidence>
<reference evidence="3" key="1">
    <citation type="submission" date="2018-10" db="EMBL/GenBank/DDBJ databases">
        <title>Fifty Aureobasidium pullulans genomes reveal a recombining polyextremotolerant generalist.</title>
        <authorList>
            <person name="Gostincar C."/>
            <person name="Turk M."/>
            <person name="Zajc J."/>
            <person name="Gunde-Cimerman N."/>
        </authorList>
    </citation>
    <scope>NUCLEOTIDE SEQUENCE [LARGE SCALE GENOMIC DNA]</scope>
    <source>
        <strain evidence="3">EXF-10085</strain>
    </source>
</reference>
<evidence type="ECO:0000256" key="2">
    <source>
        <dbReference type="ARBA" id="ARBA00022737"/>
    </source>
</evidence>
<proteinExistence type="predicted"/>
<evidence type="ECO:0008006" key="4">
    <source>
        <dbReference type="Google" id="ProtNLM"/>
    </source>
</evidence>
<keyword evidence="1" id="KW-0433">Leucine-rich repeat</keyword>
<dbReference type="InterPro" id="IPR032675">
    <property type="entry name" value="LRR_dom_sf"/>
</dbReference>
<dbReference type="AlphaFoldDB" id="A0A4S9D9M7"/>
<dbReference type="EMBL" id="QZAS01000004">
    <property type="protein sequence ID" value="THX16240.1"/>
    <property type="molecule type" value="Genomic_DNA"/>
</dbReference>
<dbReference type="GO" id="GO:0005737">
    <property type="term" value="C:cytoplasm"/>
    <property type="evidence" value="ECO:0007669"/>
    <property type="project" value="TreeGrafter"/>
</dbReference>
<gene>
    <name evidence="3" type="ORF">D6D13_01617</name>
</gene>
<sequence>MASNHGEASSMKQAANTEDLMALAKSALAETEEKQLAALDGGAQLPFGYGTQPGDTLDLSDKGVRVLPIELINLIRDRVERLSLGHNRLTEIPADLIFCSNLLYLNLRHNKLNAFPEPILDLSHNNISTVPDDVGLMYSLMFLAIESNQIKRLPTCMGEMSRLQKLKVGSKSMEFPPPEVFVPNPLGASPGGPPVEEARQICSQVKLFLREYKQREMLGRETPDLR</sequence>
<accession>A0A4S9D9M7</accession>
<dbReference type="InterPro" id="IPR001611">
    <property type="entry name" value="Leu-rich_rpt"/>
</dbReference>
<protein>
    <recommendedName>
        <fullName evidence="4">L domain-like protein</fullName>
    </recommendedName>
</protein>
<dbReference type="PANTHER" id="PTHR48051">
    <property type="match status" value="1"/>
</dbReference>
<evidence type="ECO:0000313" key="3">
    <source>
        <dbReference type="EMBL" id="THX16240.1"/>
    </source>
</evidence>
<dbReference type="SUPFAM" id="SSF52058">
    <property type="entry name" value="L domain-like"/>
    <property type="match status" value="1"/>
</dbReference>
<dbReference type="Gene3D" id="3.80.10.10">
    <property type="entry name" value="Ribonuclease Inhibitor"/>
    <property type="match status" value="2"/>
</dbReference>
<dbReference type="PANTHER" id="PTHR48051:SF46">
    <property type="entry name" value="LEUCINE RICH REPEAT-CONTAINING DOMAIN PROTEIN"/>
    <property type="match status" value="1"/>
</dbReference>
<dbReference type="Pfam" id="PF13855">
    <property type="entry name" value="LRR_8"/>
    <property type="match status" value="1"/>
</dbReference>
<comment type="caution">
    <text evidence="3">The sequence shown here is derived from an EMBL/GenBank/DDBJ whole genome shotgun (WGS) entry which is preliminary data.</text>
</comment>